<dbReference type="SUPFAM" id="SSF50494">
    <property type="entry name" value="Trypsin-like serine proteases"/>
    <property type="match status" value="2"/>
</dbReference>
<dbReference type="PANTHER" id="PTHR24253:SF144">
    <property type="entry name" value="CHYMOTRYPSIN-LIKE PROTEASE CTRL-1-RELATED"/>
    <property type="match status" value="1"/>
</dbReference>
<evidence type="ECO:0000259" key="7">
    <source>
        <dbReference type="PROSITE" id="PS50240"/>
    </source>
</evidence>
<name>A0AAV6GVM7_9TELE</name>
<keyword evidence="6" id="KW-0325">Glycoprotein</keyword>
<dbReference type="Gene3D" id="2.40.10.10">
    <property type="entry name" value="Trypsin-like serine proteases"/>
    <property type="match status" value="2"/>
</dbReference>
<evidence type="ECO:0000256" key="1">
    <source>
        <dbReference type="ARBA" id="ARBA00022670"/>
    </source>
</evidence>
<protein>
    <recommendedName>
        <fullName evidence="7">Peptidase S1 domain-containing protein</fullName>
    </recommendedName>
</protein>
<evidence type="ECO:0000256" key="3">
    <source>
        <dbReference type="ARBA" id="ARBA00022801"/>
    </source>
</evidence>
<dbReference type="InterPro" id="IPR009003">
    <property type="entry name" value="Peptidase_S1_PA"/>
</dbReference>
<dbReference type="FunFam" id="2.40.10.10:FF:000024">
    <property type="entry name" value="Serine protease 53"/>
    <property type="match status" value="1"/>
</dbReference>
<evidence type="ECO:0000256" key="4">
    <source>
        <dbReference type="ARBA" id="ARBA00022825"/>
    </source>
</evidence>
<keyword evidence="3" id="KW-0378">Hydrolase</keyword>
<dbReference type="InterPro" id="IPR001314">
    <property type="entry name" value="Peptidase_S1A"/>
</dbReference>
<feature type="domain" description="Peptidase S1" evidence="7">
    <location>
        <begin position="105"/>
        <end position="335"/>
    </location>
</feature>
<keyword evidence="4" id="KW-0720">Serine protease</keyword>
<evidence type="ECO:0000256" key="5">
    <source>
        <dbReference type="ARBA" id="ARBA00023157"/>
    </source>
</evidence>
<dbReference type="InterPro" id="IPR001254">
    <property type="entry name" value="Trypsin_dom"/>
</dbReference>
<dbReference type="InterPro" id="IPR043504">
    <property type="entry name" value="Peptidase_S1_PA_chymotrypsin"/>
</dbReference>
<dbReference type="GO" id="GO:0004252">
    <property type="term" value="F:serine-type endopeptidase activity"/>
    <property type="evidence" value="ECO:0007669"/>
    <property type="project" value="InterPro"/>
</dbReference>
<proteinExistence type="predicted"/>
<evidence type="ECO:0000256" key="2">
    <source>
        <dbReference type="ARBA" id="ARBA00022729"/>
    </source>
</evidence>
<keyword evidence="2" id="KW-0732">Signal</keyword>
<accession>A0AAV6GVM7</accession>
<dbReference type="EMBL" id="JADWDJ010000007">
    <property type="protein sequence ID" value="KAG5277692.1"/>
    <property type="molecule type" value="Genomic_DNA"/>
</dbReference>
<dbReference type="GO" id="GO:0006508">
    <property type="term" value="P:proteolysis"/>
    <property type="evidence" value="ECO:0007669"/>
    <property type="project" value="UniProtKB-KW"/>
</dbReference>
<dbReference type="Pfam" id="PF00089">
    <property type="entry name" value="Trypsin"/>
    <property type="match status" value="2"/>
</dbReference>
<dbReference type="InterPro" id="IPR018114">
    <property type="entry name" value="TRYPSIN_HIS"/>
</dbReference>
<keyword evidence="5" id="KW-1015">Disulfide bond</keyword>
<reference evidence="8" key="1">
    <citation type="submission" date="2020-10" db="EMBL/GenBank/DDBJ databases">
        <title>Chromosome-scale genome assembly of the Allis shad, Alosa alosa.</title>
        <authorList>
            <person name="Margot Z."/>
            <person name="Christophe K."/>
            <person name="Cabau C."/>
            <person name="Louis A."/>
            <person name="Berthelot C."/>
            <person name="Parey E."/>
            <person name="Roest Crollius H."/>
            <person name="Montfort J."/>
            <person name="Robinson-Rechavi M."/>
            <person name="Bucao C."/>
            <person name="Bouchez O."/>
            <person name="Gislard M."/>
            <person name="Lluch J."/>
            <person name="Milhes M."/>
            <person name="Lampietro C."/>
            <person name="Lopez Roques C."/>
            <person name="Donnadieu C."/>
            <person name="Braasch I."/>
            <person name="Desvignes T."/>
            <person name="Postlethwait J."/>
            <person name="Bobe J."/>
            <person name="Guiguen Y."/>
        </authorList>
    </citation>
    <scope>NUCLEOTIDE SEQUENCE</scope>
    <source>
        <strain evidence="8">M-15738</strain>
        <tissue evidence="8">Blood</tissue>
    </source>
</reference>
<sequence>MNHSGDSGSPLVTKLGISWLQTGIESFGGGCPPQTSLPAVYTRVSRYKAWINMMVNPEYVHFVSAGVDPDSNVTCPGLDDITTTTPNQQTTSTPLVCGRAPLNTRVGGGGVAPAGSWPWQASLHRSGTHFCGGSLINPQWIMTAAHCFPGTVYTGVTAYLGRQNQQGSNLNEQLRSVFMVMKHPDYKERTRENDIALLLLAAPLDFNNFISPVCLAANESAFQNGTQSWASGWGDNGEGVPLPAPGALRDAVPPVVGNRQCDCLRQDLNITDNMMCASSEDGGTCQRDPGGPLVSRQGSAWVQAGVLTSGSGCGRSPGVYTRVSRYQSWILSTITDNQPEFVRFSSNGADADSIFNCFGSKKTPTSSLTSSFSI</sequence>
<organism evidence="8 9">
    <name type="scientific">Alosa alosa</name>
    <name type="common">allis shad</name>
    <dbReference type="NCBI Taxonomy" id="278164"/>
    <lineage>
        <taxon>Eukaryota</taxon>
        <taxon>Metazoa</taxon>
        <taxon>Chordata</taxon>
        <taxon>Craniata</taxon>
        <taxon>Vertebrata</taxon>
        <taxon>Euteleostomi</taxon>
        <taxon>Actinopterygii</taxon>
        <taxon>Neopterygii</taxon>
        <taxon>Teleostei</taxon>
        <taxon>Clupei</taxon>
        <taxon>Clupeiformes</taxon>
        <taxon>Clupeoidei</taxon>
        <taxon>Clupeidae</taxon>
        <taxon>Alosa</taxon>
    </lineage>
</organism>
<evidence type="ECO:0000313" key="8">
    <source>
        <dbReference type="EMBL" id="KAG5277692.1"/>
    </source>
</evidence>
<dbReference type="PROSITE" id="PS50240">
    <property type="entry name" value="TRYPSIN_DOM"/>
    <property type="match status" value="1"/>
</dbReference>
<dbReference type="CDD" id="cd00190">
    <property type="entry name" value="Tryp_SPc"/>
    <property type="match status" value="1"/>
</dbReference>
<dbReference type="PANTHER" id="PTHR24253">
    <property type="entry name" value="TRANSMEMBRANE PROTEASE SERINE"/>
    <property type="match status" value="1"/>
</dbReference>
<dbReference type="PROSITE" id="PS00134">
    <property type="entry name" value="TRYPSIN_HIS"/>
    <property type="match status" value="1"/>
</dbReference>
<gene>
    <name evidence="8" type="ORF">AALO_G00090330</name>
</gene>
<dbReference type="PRINTS" id="PR00722">
    <property type="entry name" value="CHYMOTRYPSIN"/>
</dbReference>
<dbReference type="Proteomes" id="UP000823561">
    <property type="component" value="Chromosome 7"/>
</dbReference>
<evidence type="ECO:0000313" key="9">
    <source>
        <dbReference type="Proteomes" id="UP000823561"/>
    </source>
</evidence>
<dbReference type="AlphaFoldDB" id="A0AAV6GVM7"/>
<keyword evidence="1" id="KW-0645">Protease</keyword>
<dbReference type="SMART" id="SM00020">
    <property type="entry name" value="Tryp_SPc"/>
    <property type="match status" value="1"/>
</dbReference>
<keyword evidence="9" id="KW-1185">Reference proteome</keyword>
<comment type="caution">
    <text evidence="8">The sequence shown here is derived from an EMBL/GenBank/DDBJ whole genome shotgun (WGS) entry which is preliminary data.</text>
</comment>
<evidence type="ECO:0000256" key="6">
    <source>
        <dbReference type="ARBA" id="ARBA00023180"/>
    </source>
</evidence>